<comment type="catalytic activity">
    <reaction evidence="12">
        <text>citrate = D-threo-isocitrate</text>
        <dbReference type="Rhea" id="RHEA:10336"/>
        <dbReference type="ChEBI" id="CHEBI:15562"/>
        <dbReference type="ChEBI" id="CHEBI:16947"/>
        <dbReference type="EC" id="4.2.1.3"/>
    </reaction>
</comment>
<dbReference type="PROSITE" id="PS00450">
    <property type="entry name" value="ACONITASE_1"/>
    <property type="match status" value="1"/>
</dbReference>
<evidence type="ECO:0000256" key="7">
    <source>
        <dbReference type="ARBA" id="ARBA00022723"/>
    </source>
</evidence>
<dbReference type="EMBL" id="JBHUHU010000006">
    <property type="protein sequence ID" value="MFD2101774.1"/>
    <property type="molecule type" value="Genomic_DNA"/>
</dbReference>
<feature type="domain" description="Aconitase/3-isopropylmalate dehydratase large subunit alpha/beta/alpha" evidence="16">
    <location>
        <begin position="34"/>
        <end position="478"/>
    </location>
</feature>
<dbReference type="InterPro" id="IPR000573">
    <property type="entry name" value="AconitaseA/IPMdHydase_ssu_swvl"/>
</dbReference>
<evidence type="ECO:0000313" key="18">
    <source>
        <dbReference type="EMBL" id="MFD2101774.1"/>
    </source>
</evidence>
<dbReference type="PANTHER" id="PTHR43160:SF3">
    <property type="entry name" value="ACONITATE HYDRATASE, MITOCHONDRIAL"/>
    <property type="match status" value="1"/>
</dbReference>
<dbReference type="PRINTS" id="PR00415">
    <property type="entry name" value="ACONITASE"/>
</dbReference>
<proteinExistence type="inferred from homology"/>
<evidence type="ECO:0000256" key="2">
    <source>
        <dbReference type="ARBA" id="ARBA00004717"/>
    </source>
</evidence>
<dbReference type="InterPro" id="IPR001030">
    <property type="entry name" value="Acoase/IPM_deHydtase_lsu_aba"/>
</dbReference>
<dbReference type="NCBIfam" id="NF005558">
    <property type="entry name" value="PRK07229.1"/>
    <property type="match status" value="1"/>
</dbReference>
<evidence type="ECO:0000256" key="9">
    <source>
        <dbReference type="ARBA" id="ARBA00023004"/>
    </source>
</evidence>
<evidence type="ECO:0000259" key="16">
    <source>
        <dbReference type="Pfam" id="PF00330"/>
    </source>
</evidence>
<name>A0ABW4Y397_9FLAO</name>
<comment type="cofactor">
    <cofactor evidence="1">
        <name>[4Fe-4S] cluster</name>
        <dbReference type="ChEBI" id="CHEBI:49883"/>
    </cofactor>
</comment>
<gene>
    <name evidence="18" type="ORF">ACFSJE_18430</name>
</gene>
<keyword evidence="9" id="KW-0408">Iron</keyword>
<comment type="pathway">
    <text evidence="2">Carbohydrate metabolism; tricarboxylic acid cycle; isocitrate from oxaloacetate: step 2/2.</text>
</comment>
<comment type="similarity">
    <text evidence="3">Belongs to the aconitase/IPM isomerase family.</text>
</comment>
<evidence type="ECO:0000256" key="1">
    <source>
        <dbReference type="ARBA" id="ARBA00001966"/>
    </source>
</evidence>
<evidence type="ECO:0000256" key="6">
    <source>
        <dbReference type="ARBA" id="ARBA00022532"/>
    </source>
</evidence>
<comment type="caution">
    <text evidence="18">The sequence shown here is derived from an EMBL/GenBank/DDBJ whole genome shotgun (WGS) entry which is preliminary data.</text>
</comment>
<keyword evidence="7" id="KW-0479">Metal-binding</keyword>
<evidence type="ECO:0000256" key="12">
    <source>
        <dbReference type="ARBA" id="ARBA00023501"/>
    </source>
</evidence>
<dbReference type="PANTHER" id="PTHR43160">
    <property type="entry name" value="ACONITATE HYDRATASE B"/>
    <property type="match status" value="1"/>
</dbReference>
<dbReference type="InterPro" id="IPR050926">
    <property type="entry name" value="Aconitase/IPM_isomerase"/>
</dbReference>
<evidence type="ECO:0000313" key="19">
    <source>
        <dbReference type="Proteomes" id="UP001597342"/>
    </source>
</evidence>
<keyword evidence="10" id="KW-0411">Iron-sulfur</keyword>
<dbReference type="InterPro" id="IPR018136">
    <property type="entry name" value="Aconitase_4Fe-4S_BS"/>
</dbReference>
<evidence type="ECO:0000256" key="14">
    <source>
        <dbReference type="ARBA" id="ARBA00031081"/>
    </source>
</evidence>
<accession>A0ABW4Y397</accession>
<dbReference type="Gene3D" id="3.40.1060.10">
    <property type="entry name" value="Aconitase, Domain 2"/>
    <property type="match status" value="1"/>
</dbReference>
<dbReference type="SUPFAM" id="SSF52016">
    <property type="entry name" value="LeuD/IlvD-like"/>
    <property type="match status" value="1"/>
</dbReference>
<evidence type="ECO:0000256" key="15">
    <source>
        <dbReference type="ARBA" id="ARBA00031977"/>
    </source>
</evidence>
<dbReference type="InterPro" id="IPR006248">
    <property type="entry name" value="Aconitase_mito-like"/>
</dbReference>
<sequence length="755" mass="82229">MAFDIDMIKGVYASMGERVDKARELVGKPLTLAEKILYSHLWDGMPTKEFIRGKDYVDFAPDRIACQDATAQMALLQFMQAGKDKVAVPTTVHCDHLIQAKEGAATDLRHANETSKEVFDFLGSVSNKYGIGFWKPGAGIIHQVVLENYAFPGGMMIGTDSHTVNAGGLGMVAIGVGGADAVDVMAGMAWELKFPKLIGVKLTGKLSGWTAPKDVILKVAEILTVKGGTGAIVEYFGPGATSMSCTGKGTICNMGAEIGATTSTFGYDESMERYLRATDREDVADAANEVKEYLTADPEVYANPENYFDQVIEINLTELMPLLNGPFTPDLATEVGTMTDKANKNGWPLAVEWGLIGSCTNSSYEDLSRASSIAQQALDKKLKTKAEFGINPGSEQVRYTTERDGILEIFEKLDAKIFTNACGPCIGQWGRYEDPKNAPKNSIVHSFNRNFAKRADGNPNTHAFVASPEMTAAIAIAGRLDFNPLTDKLINEDGEEVMLDEPTGWELPPKGFEVKDNGYVDPVADGSKVEVVVAEGSERLQLLEPFEPITPASLQGMKLLIKAFGKCTTDHISMAGPWLRYRGHLDNIANNTLIGAVNAFNQKTNFVKNQLTGEYEGVPDAQRAYKKAGIKTIVVGDHNYGEGSSREHAAMQPRHLGVAAVLVKSFARIHETNLKKQGMLALTFANENDYDLIQEDDTINFLDIDAFAPDKPLTIELVHADGSKDTIKANHSYNNAQIKWFNEGSALNLIKKENA</sequence>
<dbReference type="GO" id="GO:0003994">
    <property type="term" value="F:aconitate hydratase activity"/>
    <property type="evidence" value="ECO:0007669"/>
    <property type="project" value="UniProtKB-EC"/>
</dbReference>
<dbReference type="EC" id="4.2.1.3" evidence="4"/>
<reference evidence="19" key="1">
    <citation type="journal article" date="2019" name="Int. J. Syst. Evol. Microbiol.">
        <title>The Global Catalogue of Microorganisms (GCM) 10K type strain sequencing project: providing services to taxonomists for standard genome sequencing and annotation.</title>
        <authorList>
            <consortium name="The Broad Institute Genomics Platform"/>
            <consortium name="The Broad Institute Genome Sequencing Center for Infectious Disease"/>
            <person name="Wu L."/>
            <person name="Ma J."/>
        </authorList>
    </citation>
    <scope>NUCLEOTIDE SEQUENCE [LARGE SCALE GENOMIC DNA]</scope>
    <source>
        <strain evidence="19">JCM 3389</strain>
    </source>
</reference>
<dbReference type="InterPro" id="IPR015928">
    <property type="entry name" value="Aconitase/3IPM_dehydase_swvl"/>
</dbReference>
<dbReference type="Proteomes" id="UP001597342">
    <property type="component" value="Unassembled WGS sequence"/>
</dbReference>
<dbReference type="Gene3D" id="3.30.499.10">
    <property type="entry name" value="Aconitase, domain 3"/>
    <property type="match status" value="2"/>
</dbReference>
<evidence type="ECO:0000256" key="8">
    <source>
        <dbReference type="ARBA" id="ARBA00022946"/>
    </source>
</evidence>
<feature type="domain" description="Aconitase A/isopropylmalate dehydratase small subunit swivel" evidence="17">
    <location>
        <begin position="557"/>
        <end position="687"/>
    </location>
</feature>
<dbReference type="RefSeq" id="WP_379832354.1">
    <property type="nucleotide sequence ID" value="NZ_JBHUHU010000006.1"/>
</dbReference>
<evidence type="ECO:0000256" key="13">
    <source>
        <dbReference type="ARBA" id="ARBA00029682"/>
    </source>
</evidence>
<keyword evidence="6" id="KW-0816">Tricarboxylic acid cycle</keyword>
<keyword evidence="11 18" id="KW-0456">Lyase</keyword>
<dbReference type="Pfam" id="PF00694">
    <property type="entry name" value="Aconitase_C"/>
    <property type="match status" value="1"/>
</dbReference>
<protein>
    <recommendedName>
        <fullName evidence="5">Aconitate hydratase A</fullName>
        <ecNumber evidence="4">4.2.1.3</ecNumber>
    </recommendedName>
    <alternativeName>
        <fullName evidence="13">Citrate hydro-lyase</fullName>
    </alternativeName>
    <alternativeName>
        <fullName evidence="15">Iron-responsive protein-like</fullName>
    </alternativeName>
    <alternativeName>
        <fullName evidence="14">RNA-binding protein</fullName>
    </alternativeName>
</protein>
<organism evidence="18 19">
    <name type="scientific">Flagellimonas iocasae</name>
    <dbReference type="NCBI Taxonomy" id="2055905"/>
    <lineage>
        <taxon>Bacteria</taxon>
        <taxon>Pseudomonadati</taxon>
        <taxon>Bacteroidota</taxon>
        <taxon>Flavobacteriia</taxon>
        <taxon>Flavobacteriales</taxon>
        <taxon>Flavobacteriaceae</taxon>
        <taxon>Flagellimonas</taxon>
    </lineage>
</organism>
<dbReference type="Gene3D" id="3.20.19.10">
    <property type="entry name" value="Aconitase, domain 4"/>
    <property type="match status" value="1"/>
</dbReference>
<dbReference type="InterPro" id="IPR015931">
    <property type="entry name" value="Acnase/IPM_dHydase_lsu_aba_1/3"/>
</dbReference>
<evidence type="ECO:0000256" key="5">
    <source>
        <dbReference type="ARBA" id="ARBA00019378"/>
    </source>
</evidence>
<dbReference type="InterPro" id="IPR036008">
    <property type="entry name" value="Aconitase_4Fe-4S_dom"/>
</dbReference>
<keyword evidence="19" id="KW-1185">Reference proteome</keyword>
<evidence type="ECO:0000256" key="10">
    <source>
        <dbReference type="ARBA" id="ARBA00023014"/>
    </source>
</evidence>
<evidence type="ECO:0000256" key="3">
    <source>
        <dbReference type="ARBA" id="ARBA00007185"/>
    </source>
</evidence>
<keyword evidence="8" id="KW-0809">Transit peptide</keyword>
<dbReference type="SUPFAM" id="SSF53732">
    <property type="entry name" value="Aconitase iron-sulfur domain"/>
    <property type="match status" value="1"/>
</dbReference>
<evidence type="ECO:0000259" key="17">
    <source>
        <dbReference type="Pfam" id="PF00694"/>
    </source>
</evidence>
<evidence type="ECO:0000256" key="11">
    <source>
        <dbReference type="ARBA" id="ARBA00023239"/>
    </source>
</evidence>
<dbReference type="Pfam" id="PF00330">
    <property type="entry name" value="Aconitase"/>
    <property type="match status" value="1"/>
</dbReference>
<dbReference type="NCBIfam" id="TIGR01340">
    <property type="entry name" value="aconitase_mito"/>
    <property type="match status" value="1"/>
</dbReference>
<evidence type="ECO:0000256" key="4">
    <source>
        <dbReference type="ARBA" id="ARBA00012926"/>
    </source>
</evidence>
<dbReference type="InterPro" id="IPR015932">
    <property type="entry name" value="Aconitase_dom2"/>
</dbReference>